<feature type="transmembrane region" description="Helical" evidence="12">
    <location>
        <begin position="6"/>
        <end position="28"/>
    </location>
</feature>
<evidence type="ECO:0000256" key="2">
    <source>
        <dbReference type="ARBA" id="ARBA00004377"/>
    </source>
</evidence>
<evidence type="ECO:0000256" key="6">
    <source>
        <dbReference type="ARBA" id="ARBA00022475"/>
    </source>
</evidence>
<dbReference type="AlphaFoldDB" id="A0A6N7L748"/>
<gene>
    <name evidence="13" type="primary">ccmD</name>
    <name evidence="13" type="ORF">GHK62_02605</name>
</gene>
<keyword evidence="9 12" id="KW-0201">Cytochrome c-type biogenesis</keyword>
<evidence type="ECO:0000256" key="12">
    <source>
        <dbReference type="RuleBase" id="RU363101"/>
    </source>
</evidence>
<evidence type="ECO:0000256" key="11">
    <source>
        <dbReference type="ARBA" id="ARBA00023136"/>
    </source>
</evidence>
<protein>
    <recommendedName>
        <fullName evidence="4 12">Heme exporter protein D</fullName>
    </recommendedName>
</protein>
<dbReference type="EMBL" id="WITC01000017">
    <property type="protein sequence ID" value="MQX13683.1"/>
    <property type="molecule type" value="Genomic_DNA"/>
</dbReference>
<keyword evidence="10 12" id="KW-1133">Transmembrane helix</keyword>
<evidence type="ECO:0000256" key="5">
    <source>
        <dbReference type="ARBA" id="ARBA00022448"/>
    </source>
</evidence>
<sequence>MMSHAAYVFASYAVAAVTVAGLVFWVIGDGRARQRELKELEAAGIRRRSAEASSGAGR</sequence>
<dbReference type="NCBIfam" id="TIGR03141">
    <property type="entry name" value="cytochro_ccmD"/>
    <property type="match status" value="1"/>
</dbReference>
<name>A0A6N7L748_SINTE</name>
<dbReference type="GO" id="GO:0005886">
    <property type="term" value="C:plasma membrane"/>
    <property type="evidence" value="ECO:0007669"/>
    <property type="project" value="UniProtKB-SubCell"/>
</dbReference>
<evidence type="ECO:0000313" key="13">
    <source>
        <dbReference type="EMBL" id="MQX13683.1"/>
    </source>
</evidence>
<proteinExistence type="inferred from homology"/>
<comment type="caution">
    <text evidence="13">The sequence shown here is derived from an EMBL/GenBank/DDBJ whole genome shotgun (WGS) entry which is preliminary data.</text>
</comment>
<comment type="subcellular location">
    <subcellularLocation>
        <location evidence="2 12">Cell inner membrane</location>
        <topology evidence="2 12">Single-pass membrane protein</topology>
    </subcellularLocation>
</comment>
<organism evidence="13 14">
    <name type="scientific">Sinorhizobium terangae</name>
    <dbReference type="NCBI Taxonomy" id="110322"/>
    <lineage>
        <taxon>Bacteria</taxon>
        <taxon>Pseudomonadati</taxon>
        <taxon>Pseudomonadota</taxon>
        <taxon>Alphaproteobacteria</taxon>
        <taxon>Hyphomicrobiales</taxon>
        <taxon>Rhizobiaceae</taxon>
        <taxon>Sinorhizobium/Ensifer group</taxon>
        <taxon>Sinorhizobium</taxon>
    </lineage>
</organism>
<keyword evidence="5 12" id="KW-0813">Transport</keyword>
<dbReference type="GO" id="GO:0015886">
    <property type="term" value="P:heme transport"/>
    <property type="evidence" value="ECO:0007669"/>
    <property type="project" value="InterPro"/>
</dbReference>
<evidence type="ECO:0000256" key="8">
    <source>
        <dbReference type="ARBA" id="ARBA00022692"/>
    </source>
</evidence>
<dbReference type="Proteomes" id="UP000439983">
    <property type="component" value="Unassembled WGS sequence"/>
</dbReference>
<keyword evidence="11 12" id="KW-0472">Membrane</keyword>
<comment type="similarity">
    <text evidence="3 12">Belongs to the CcmD/CycX/HelD family.</text>
</comment>
<comment type="function">
    <text evidence="1 12">Required for the export of heme to the periplasm for the biogenesis of c-type cytochromes.</text>
</comment>
<dbReference type="InterPro" id="IPR007078">
    <property type="entry name" value="Haem_export_protD_CcmD"/>
</dbReference>
<keyword evidence="8 12" id="KW-0812">Transmembrane</keyword>
<dbReference type="Pfam" id="PF04995">
    <property type="entry name" value="CcmD"/>
    <property type="match status" value="1"/>
</dbReference>
<evidence type="ECO:0000256" key="7">
    <source>
        <dbReference type="ARBA" id="ARBA00022519"/>
    </source>
</evidence>
<keyword evidence="14" id="KW-1185">Reference proteome</keyword>
<evidence type="ECO:0000256" key="1">
    <source>
        <dbReference type="ARBA" id="ARBA00002442"/>
    </source>
</evidence>
<dbReference type="GO" id="GO:0017004">
    <property type="term" value="P:cytochrome complex assembly"/>
    <property type="evidence" value="ECO:0007669"/>
    <property type="project" value="UniProtKB-KW"/>
</dbReference>
<accession>A0A6N7L748</accession>
<evidence type="ECO:0000256" key="4">
    <source>
        <dbReference type="ARBA" id="ARBA00016461"/>
    </source>
</evidence>
<evidence type="ECO:0000256" key="9">
    <source>
        <dbReference type="ARBA" id="ARBA00022748"/>
    </source>
</evidence>
<dbReference type="OrthoDB" id="8421547at2"/>
<keyword evidence="7 12" id="KW-0997">Cell inner membrane</keyword>
<reference evidence="13 14" key="1">
    <citation type="journal article" date="2013" name="Genome Biol.">
        <title>Comparative genomics of the core and accessory genomes of 48 Sinorhizobium strains comprising five genospecies.</title>
        <authorList>
            <person name="Sugawara M."/>
            <person name="Epstein B."/>
            <person name="Badgley B.D."/>
            <person name="Unno T."/>
            <person name="Xu L."/>
            <person name="Reese J."/>
            <person name="Gyaneshwar P."/>
            <person name="Denny R."/>
            <person name="Mudge J."/>
            <person name="Bharti A.K."/>
            <person name="Farmer A.D."/>
            <person name="May G.D."/>
            <person name="Woodward J.E."/>
            <person name="Medigue C."/>
            <person name="Vallenet D."/>
            <person name="Lajus A."/>
            <person name="Rouy Z."/>
            <person name="Martinez-Vaz B."/>
            <person name="Tiffin P."/>
            <person name="Young N.D."/>
            <person name="Sadowsky M.J."/>
        </authorList>
    </citation>
    <scope>NUCLEOTIDE SEQUENCE [LARGE SCALE GENOMIC DNA]</scope>
    <source>
        <strain evidence="13 14">USDA4894</strain>
    </source>
</reference>
<evidence type="ECO:0000256" key="3">
    <source>
        <dbReference type="ARBA" id="ARBA00008741"/>
    </source>
</evidence>
<evidence type="ECO:0000313" key="14">
    <source>
        <dbReference type="Proteomes" id="UP000439983"/>
    </source>
</evidence>
<dbReference type="RefSeq" id="WP_153436784.1">
    <property type="nucleotide sequence ID" value="NZ_CP121659.1"/>
</dbReference>
<evidence type="ECO:0000256" key="10">
    <source>
        <dbReference type="ARBA" id="ARBA00022989"/>
    </source>
</evidence>
<keyword evidence="6 12" id="KW-1003">Cell membrane</keyword>